<reference evidence="4" key="1">
    <citation type="submission" date="2013-02" db="EMBL/GenBank/DDBJ databases">
        <authorList>
            <person name="Hughes D."/>
        </authorList>
    </citation>
    <scope>NUCLEOTIDE SEQUENCE</scope>
    <source>
        <strain>Durham</strain>
        <strain evidence="4">NC isolate 2 -- Noor lab</strain>
    </source>
</reference>
<dbReference type="InterPro" id="IPR054357">
    <property type="entry name" value="MFE-2_N"/>
</dbReference>
<dbReference type="Proteomes" id="UP000015102">
    <property type="component" value="Unassembled WGS sequence"/>
</dbReference>
<dbReference type="GO" id="GO:0018812">
    <property type="term" value="F:3-hydroxyacyl-CoA dehydratase activity"/>
    <property type="evidence" value="ECO:0007669"/>
    <property type="project" value="UniProtKB-ARBA"/>
</dbReference>
<dbReference type="HOGENOM" id="CLU_817080_0_0_1"/>
<dbReference type="GO" id="GO:0005777">
    <property type="term" value="C:peroxisome"/>
    <property type="evidence" value="ECO:0007669"/>
    <property type="project" value="TreeGrafter"/>
</dbReference>
<protein>
    <submittedName>
        <fullName evidence="3">Uncharacterized protein</fullName>
    </submittedName>
</protein>
<evidence type="ECO:0000259" key="1">
    <source>
        <dbReference type="Pfam" id="PF01575"/>
    </source>
</evidence>
<feature type="domain" description="Peroxisomal multifunctional enzyme type 2-like N-terminal" evidence="2">
    <location>
        <begin position="48"/>
        <end position="118"/>
    </location>
</feature>
<dbReference type="GO" id="GO:0006635">
    <property type="term" value="P:fatty acid beta-oxidation"/>
    <property type="evidence" value="ECO:0007669"/>
    <property type="project" value="TreeGrafter"/>
</dbReference>
<dbReference type="EMBL" id="CAQQ02101695">
    <property type="status" value="NOT_ANNOTATED_CDS"/>
    <property type="molecule type" value="Genomic_DNA"/>
</dbReference>
<dbReference type="InterPro" id="IPR002539">
    <property type="entry name" value="MaoC-like_dom"/>
</dbReference>
<dbReference type="PANTHER" id="PTHR13078:SF56">
    <property type="entry name" value="PEROXISOMAL MULTIFUNCTIONAL ENZYME TYPE 2"/>
    <property type="match status" value="1"/>
</dbReference>
<dbReference type="GO" id="GO:0003857">
    <property type="term" value="F:(3S)-3-hydroxyacyl-CoA dehydrogenase (NAD+) activity"/>
    <property type="evidence" value="ECO:0007669"/>
    <property type="project" value="TreeGrafter"/>
</dbReference>
<dbReference type="Gene3D" id="3.10.129.10">
    <property type="entry name" value="Hotdog Thioesterase"/>
    <property type="match status" value="1"/>
</dbReference>
<keyword evidence="4" id="KW-1185">Reference proteome</keyword>
<dbReference type="AlphaFoldDB" id="T1GNQ5"/>
<evidence type="ECO:0000313" key="4">
    <source>
        <dbReference type="Proteomes" id="UP000015102"/>
    </source>
</evidence>
<name>T1GNQ5_MEGSC</name>
<organism evidence="3 4">
    <name type="scientific">Megaselia scalaris</name>
    <name type="common">Humpbacked fly</name>
    <name type="synonym">Phora scalaris</name>
    <dbReference type="NCBI Taxonomy" id="36166"/>
    <lineage>
        <taxon>Eukaryota</taxon>
        <taxon>Metazoa</taxon>
        <taxon>Ecdysozoa</taxon>
        <taxon>Arthropoda</taxon>
        <taxon>Hexapoda</taxon>
        <taxon>Insecta</taxon>
        <taxon>Pterygota</taxon>
        <taxon>Neoptera</taxon>
        <taxon>Endopterygota</taxon>
        <taxon>Diptera</taxon>
        <taxon>Brachycera</taxon>
        <taxon>Muscomorpha</taxon>
        <taxon>Platypezoidea</taxon>
        <taxon>Phoridae</taxon>
        <taxon>Megaseliini</taxon>
        <taxon>Megaselia</taxon>
    </lineage>
</organism>
<dbReference type="STRING" id="36166.T1GNQ5"/>
<sequence length="340" mass="36588">MAEASGYLLDVLENLRDGKIGEGVHEDFFKFTSRDLIVYALGVALTHTTVDLTNILHGEQYIEIMDGGLPQSGELVTRGKVVDVMDKGSGALVVTEAQSYDSNGEYIVKNQSATFVLGAGKFGGKKTPSPAYIPVVPTPNRPADATITYTTSKDQAALYRMSGDLNPLHIDPNFSIVAGHPVPILHGLCTFGFSVRAVLEKYANNDPSLFKAVKYLPGSIQIIPGCRWHLYKRSPVLDIIGGLLSFNINSSLKAIRLVNLSPGSFKELGPEDVDIDDKDVRVSGGLLFVLFVILSKCRCCAKGSSMSSSTNSILKLGEDCSSNSSITDVGLGLFMESLNF</sequence>
<dbReference type="GO" id="GO:0044594">
    <property type="term" value="F:17-beta-hydroxysteroid dehydrogenase (NAD+) activity"/>
    <property type="evidence" value="ECO:0007669"/>
    <property type="project" value="TreeGrafter"/>
</dbReference>
<evidence type="ECO:0000259" key="2">
    <source>
        <dbReference type="Pfam" id="PF22622"/>
    </source>
</evidence>
<proteinExistence type="predicted"/>
<dbReference type="InterPro" id="IPR029069">
    <property type="entry name" value="HotDog_dom_sf"/>
</dbReference>
<dbReference type="Pfam" id="PF22622">
    <property type="entry name" value="MFE-2_hydrat-2_N"/>
    <property type="match status" value="1"/>
</dbReference>
<reference evidence="3" key="2">
    <citation type="submission" date="2015-06" db="UniProtKB">
        <authorList>
            <consortium name="EnsemblMetazoa"/>
        </authorList>
    </citation>
    <scope>IDENTIFICATION</scope>
</reference>
<feature type="domain" description="MaoC-like" evidence="1">
    <location>
        <begin position="138"/>
        <end position="211"/>
    </location>
</feature>
<accession>T1GNQ5</accession>
<dbReference type="Pfam" id="PF01575">
    <property type="entry name" value="MaoC_dehydratas"/>
    <property type="match status" value="1"/>
</dbReference>
<evidence type="ECO:0000313" key="3">
    <source>
        <dbReference type="EnsemblMetazoa" id="MESCA005213-PA"/>
    </source>
</evidence>
<dbReference type="PANTHER" id="PTHR13078">
    <property type="entry name" value="PEROXISOMAL MULTIFUNCTIONAL ENZYME TYPE 2-RELATED"/>
    <property type="match status" value="1"/>
</dbReference>
<dbReference type="SUPFAM" id="SSF54637">
    <property type="entry name" value="Thioesterase/thiol ester dehydrase-isomerase"/>
    <property type="match status" value="2"/>
</dbReference>
<dbReference type="EMBL" id="CAQQ02101694">
    <property type="status" value="NOT_ANNOTATED_CDS"/>
    <property type="molecule type" value="Genomic_DNA"/>
</dbReference>
<dbReference type="EnsemblMetazoa" id="MESCA005213-RA">
    <property type="protein sequence ID" value="MESCA005213-PA"/>
    <property type="gene ID" value="MESCA005213"/>
</dbReference>
<dbReference type="EMBL" id="CAQQ02101693">
    <property type="status" value="NOT_ANNOTATED_CDS"/>
    <property type="molecule type" value="Genomic_DNA"/>
</dbReference>